<organism evidence="2 3">
    <name type="scientific">Allorhodopirellula solitaria</name>
    <dbReference type="NCBI Taxonomy" id="2527987"/>
    <lineage>
        <taxon>Bacteria</taxon>
        <taxon>Pseudomonadati</taxon>
        <taxon>Planctomycetota</taxon>
        <taxon>Planctomycetia</taxon>
        <taxon>Pirellulales</taxon>
        <taxon>Pirellulaceae</taxon>
        <taxon>Allorhodopirellula</taxon>
    </lineage>
</organism>
<accession>A0A5C5XSB3</accession>
<feature type="region of interest" description="Disordered" evidence="1">
    <location>
        <begin position="75"/>
        <end position="98"/>
    </location>
</feature>
<gene>
    <name evidence="2" type="ORF">CA85_29610</name>
</gene>
<evidence type="ECO:0000313" key="3">
    <source>
        <dbReference type="Proteomes" id="UP000318053"/>
    </source>
</evidence>
<evidence type="ECO:0000256" key="1">
    <source>
        <dbReference type="SAM" id="MobiDB-lite"/>
    </source>
</evidence>
<comment type="caution">
    <text evidence="2">The sequence shown here is derived from an EMBL/GenBank/DDBJ whole genome shotgun (WGS) entry which is preliminary data.</text>
</comment>
<keyword evidence="3" id="KW-1185">Reference proteome</keyword>
<sequence>MTQLTLFSDLSPAAATDTDPTELDTLSKLASLIRQGRTRMQTQSQQRSRPIQSIGDLAQSVLLRHDLVARRRAAAENPVSRLPATGAERSSAHVQVAT</sequence>
<dbReference type="EMBL" id="SJPK01000006">
    <property type="protein sequence ID" value="TWT66097.1"/>
    <property type="molecule type" value="Genomic_DNA"/>
</dbReference>
<evidence type="ECO:0000313" key="2">
    <source>
        <dbReference type="EMBL" id="TWT66097.1"/>
    </source>
</evidence>
<dbReference type="RefSeq" id="WP_246112782.1">
    <property type="nucleotide sequence ID" value="NZ_SJPK01000006.1"/>
</dbReference>
<dbReference type="AlphaFoldDB" id="A0A5C5XSB3"/>
<proteinExistence type="predicted"/>
<feature type="region of interest" description="Disordered" evidence="1">
    <location>
        <begin position="1"/>
        <end position="22"/>
    </location>
</feature>
<name>A0A5C5XSB3_9BACT</name>
<dbReference type="Proteomes" id="UP000318053">
    <property type="component" value="Unassembled WGS sequence"/>
</dbReference>
<protein>
    <submittedName>
        <fullName evidence="2">Uncharacterized protein</fullName>
    </submittedName>
</protein>
<reference evidence="2 3" key="1">
    <citation type="submission" date="2019-02" db="EMBL/GenBank/DDBJ databases">
        <title>Deep-cultivation of Planctomycetes and their phenomic and genomic characterization uncovers novel biology.</title>
        <authorList>
            <person name="Wiegand S."/>
            <person name="Jogler M."/>
            <person name="Boedeker C."/>
            <person name="Pinto D."/>
            <person name="Vollmers J."/>
            <person name="Rivas-Marin E."/>
            <person name="Kohn T."/>
            <person name="Peeters S.H."/>
            <person name="Heuer A."/>
            <person name="Rast P."/>
            <person name="Oberbeckmann S."/>
            <person name="Bunk B."/>
            <person name="Jeske O."/>
            <person name="Meyerdierks A."/>
            <person name="Storesund J.E."/>
            <person name="Kallscheuer N."/>
            <person name="Luecker S."/>
            <person name="Lage O.M."/>
            <person name="Pohl T."/>
            <person name="Merkel B.J."/>
            <person name="Hornburger P."/>
            <person name="Mueller R.-W."/>
            <person name="Bruemmer F."/>
            <person name="Labrenz M."/>
            <person name="Spormann A.M."/>
            <person name="Op Den Camp H."/>
            <person name="Overmann J."/>
            <person name="Amann R."/>
            <person name="Jetten M.S.M."/>
            <person name="Mascher T."/>
            <person name="Medema M.H."/>
            <person name="Devos D.P."/>
            <person name="Kaster A.-K."/>
            <person name="Ovreas L."/>
            <person name="Rohde M."/>
            <person name="Galperin M.Y."/>
            <person name="Jogler C."/>
        </authorList>
    </citation>
    <scope>NUCLEOTIDE SEQUENCE [LARGE SCALE GENOMIC DNA]</scope>
    <source>
        <strain evidence="2 3">CA85</strain>
    </source>
</reference>